<dbReference type="GO" id="GO:0016887">
    <property type="term" value="F:ATP hydrolysis activity"/>
    <property type="evidence" value="ECO:0007669"/>
    <property type="project" value="InterPro"/>
</dbReference>
<dbReference type="SUPFAM" id="SSF52540">
    <property type="entry name" value="P-loop containing nucleoside triphosphate hydrolases"/>
    <property type="match status" value="1"/>
</dbReference>
<organism evidence="5 6">
    <name type="scientific">Candidatus Ruthenibacterium avium</name>
    <dbReference type="NCBI Taxonomy" id="2838751"/>
    <lineage>
        <taxon>Bacteria</taxon>
        <taxon>Bacillati</taxon>
        <taxon>Bacillota</taxon>
        <taxon>Clostridia</taxon>
        <taxon>Eubacteriales</taxon>
        <taxon>Oscillospiraceae</taxon>
        <taxon>Ruthenibacterium</taxon>
    </lineage>
</organism>
<dbReference type="PANTHER" id="PTHR42939:SF1">
    <property type="entry name" value="ABC TRANSPORTER ATP-BINDING PROTEIN ALBC-RELATED"/>
    <property type="match status" value="1"/>
</dbReference>
<dbReference type="Pfam" id="PF00005">
    <property type="entry name" value="ABC_tran"/>
    <property type="match status" value="1"/>
</dbReference>
<evidence type="ECO:0000256" key="3">
    <source>
        <dbReference type="ARBA" id="ARBA00022840"/>
    </source>
</evidence>
<feature type="domain" description="ABC transporter" evidence="4">
    <location>
        <begin position="4"/>
        <end position="228"/>
    </location>
</feature>
<dbReference type="CDD" id="cd03230">
    <property type="entry name" value="ABC_DR_subfamily_A"/>
    <property type="match status" value="1"/>
</dbReference>
<dbReference type="InterPro" id="IPR003593">
    <property type="entry name" value="AAA+_ATPase"/>
</dbReference>
<proteinExistence type="predicted"/>
<evidence type="ECO:0000256" key="2">
    <source>
        <dbReference type="ARBA" id="ARBA00022741"/>
    </source>
</evidence>
<dbReference type="InterPro" id="IPR017871">
    <property type="entry name" value="ABC_transporter-like_CS"/>
</dbReference>
<dbReference type="InterPro" id="IPR027417">
    <property type="entry name" value="P-loop_NTPase"/>
</dbReference>
<dbReference type="PANTHER" id="PTHR42939">
    <property type="entry name" value="ABC TRANSPORTER ATP-BINDING PROTEIN ALBC-RELATED"/>
    <property type="match status" value="1"/>
</dbReference>
<evidence type="ECO:0000256" key="1">
    <source>
        <dbReference type="ARBA" id="ARBA00022448"/>
    </source>
</evidence>
<dbReference type="GO" id="GO:0005524">
    <property type="term" value="F:ATP binding"/>
    <property type="evidence" value="ECO:0007669"/>
    <property type="project" value="UniProtKB-KW"/>
</dbReference>
<dbReference type="AlphaFoldDB" id="A0A9D2M0Q0"/>
<comment type="caution">
    <text evidence="5">The sequence shown here is derived from an EMBL/GenBank/DDBJ whole genome shotgun (WGS) entry which is preliminary data.</text>
</comment>
<reference evidence="5" key="2">
    <citation type="submission" date="2021-04" db="EMBL/GenBank/DDBJ databases">
        <authorList>
            <person name="Gilroy R."/>
        </authorList>
    </citation>
    <scope>NUCLEOTIDE SEQUENCE</scope>
    <source>
        <strain evidence="5">ChiBcec8-14828</strain>
    </source>
</reference>
<keyword evidence="3 5" id="KW-0067">ATP-binding</keyword>
<dbReference type="Gene3D" id="3.40.50.300">
    <property type="entry name" value="P-loop containing nucleotide triphosphate hydrolases"/>
    <property type="match status" value="1"/>
</dbReference>
<dbReference type="InterPro" id="IPR003439">
    <property type="entry name" value="ABC_transporter-like_ATP-bd"/>
</dbReference>
<name>A0A9D2M0Q0_9FIRM</name>
<keyword evidence="1" id="KW-0813">Transport</keyword>
<gene>
    <name evidence="5" type="ORF">H9943_00280</name>
</gene>
<evidence type="ECO:0000313" key="6">
    <source>
        <dbReference type="Proteomes" id="UP000824209"/>
    </source>
</evidence>
<dbReference type="InterPro" id="IPR051782">
    <property type="entry name" value="ABC_Transporter_VariousFunc"/>
</dbReference>
<dbReference type="PROSITE" id="PS00211">
    <property type="entry name" value="ABC_TRANSPORTER_1"/>
    <property type="match status" value="1"/>
</dbReference>
<keyword evidence="2" id="KW-0547">Nucleotide-binding</keyword>
<protein>
    <submittedName>
        <fullName evidence="5">ABC transporter ATP-binding protein</fullName>
    </submittedName>
</protein>
<sequence length="276" mass="31234">MKAIEFEHFTKRYGNFTAVKNLCLSVESGTMTGFVGKNGAGKTTTIRTMLNFLHPSEGSVRIFGHDSVRDSAKIKEMTGYMSADSAFYDKITCAELLRLNCSICGTPWEQAHEYLSYFELDGHKKINELSLGNRKKVGIIQALLKPVRLLILDEPTSGLDPLMQKKFFELLQRLQKEGVTIFLSSHQLEEIETYCDRAVILKDGVVVEDIDMTKARAQRRQSVSCTLADGTQESFDYTGDINDLVARLAKLDLSRLEIRDRTVSEEFLKYYEGDET</sequence>
<accession>A0A9D2M0Q0</accession>
<dbReference type="SMART" id="SM00382">
    <property type="entry name" value="AAA"/>
    <property type="match status" value="1"/>
</dbReference>
<reference evidence="5" key="1">
    <citation type="journal article" date="2021" name="PeerJ">
        <title>Extensive microbial diversity within the chicken gut microbiome revealed by metagenomics and culture.</title>
        <authorList>
            <person name="Gilroy R."/>
            <person name="Ravi A."/>
            <person name="Getino M."/>
            <person name="Pursley I."/>
            <person name="Horton D.L."/>
            <person name="Alikhan N.F."/>
            <person name="Baker D."/>
            <person name="Gharbi K."/>
            <person name="Hall N."/>
            <person name="Watson M."/>
            <person name="Adriaenssens E.M."/>
            <person name="Foster-Nyarko E."/>
            <person name="Jarju S."/>
            <person name="Secka A."/>
            <person name="Antonio M."/>
            <person name="Oren A."/>
            <person name="Chaudhuri R.R."/>
            <person name="La Ragione R."/>
            <person name="Hildebrand F."/>
            <person name="Pallen M.J."/>
        </authorList>
    </citation>
    <scope>NUCLEOTIDE SEQUENCE</scope>
    <source>
        <strain evidence="5">ChiBcec8-14828</strain>
    </source>
</reference>
<dbReference type="PROSITE" id="PS50893">
    <property type="entry name" value="ABC_TRANSPORTER_2"/>
    <property type="match status" value="1"/>
</dbReference>
<dbReference type="EMBL" id="DWYA01000004">
    <property type="protein sequence ID" value="HJB38817.1"/>
    <property type="molecule type" value="Genomic_DNA"/>
</dbReference>
<evidence type="ECO:0000259" key="4">
    <source>
        <dbReference type="PROSITE" id="PS50893"/>
    </source>
</evidence>
<dbReference type="Proteomes" id="UP000824209">
    <property type="component" value="Unassembled WGS sequence"/>
</dbReference>
<evidence type="ECO:0000313" key="5">
    <source>
        <dbReference type="EMBL" id="HJB38817.1"/>
    </source>
</evidence>